<dbReference type="InterPro" id="IPR039727">
    <property type="entry name" value="SE/Ars2"/>
</dbReference>
<feature type="compositionally biased region" description="Basic and acidic residues" evidence="6">
    <location>
        <begin position="8"/>
        <end position="37"/>
    </location>
</feature>
<protein>
    <recommendedName>
        <fullName evidence="3">Serrate RNA effector molecule homolog</fullName>
    </recommendedName>
    <alternativeName>
        <fullName evidence="5">Arsenite-resistance protein 2 homolog</fullName>
    </alternativeName>
</protein>
<feature type="domain" description="SERRATE/Ars2 N-terminal" evidence="8">
    <location>
        <begin position="98"/>
        <end position="207"/>
    </location>
</feature>
<dbReference type="Proteomes" id="UP000050741">
    <property type="component" value="Unassembled WGS sequence"/>
</dbReference>
<dbReference type="InterPro" id="IPR021933">
    <property type="entry name" value="SERRATE/Ars2_N"/>
</dbReference>
<dbReference type="InterPro" id="IPR007042">
    <property type="entry name" value="SERRATE/Ars2_C"/>
</dbReference>
<evidence type="ECO:0000256" key="3">
    <source>
        <dbReference type="ARBA" id="ARBA00017364"/>
    </source>
</evidence>
<feature type="region of interest" description="Disordered" evidence="6">
    <location>
        <begin position="1"/>
        <end position="60"/>
    </location>
</feature>
<evidence type="ECO:0000256" key="1">
    <source>
        <dbReference type="ARBA" id="ARBA00004123"/>
    </source>
</evidence>
<evidence type="ECO:0000313" key="10">
    <source>
        <dbReference type="WBParaSite" id="GPLIN_000281800"/>
    </source>
</evidence>
<name>A0A183BQD2_GLOPA</name>
<feature type="compositionally biased region" description="Basic and acidic residues" evidence="6">
    <location>
        <begin position="284"/>
        <end position="295"/>
    </location>
</feature>
<evidence type="ECO:0000256" key="2">
    <source>
        <dbReference type="ARBA" id="ARBA00005407"/>
    </source>
</evidence>
<evidence type="ECO:0000256" key="5">
    <source>
        <dbReference type="ARBA" id="ARBA00030701"/>
    </source>
</evidence>
<dbReference type="WBParaSite" id="GPLIN_000281800">
    <property type="protein sequence ID" value="GPLIN_000281800"/>
    <property type="gene ID" value="GPLIN_000281800"/>
</dbReference>
<evidence type="ECO:0000256" key="6">
    <source>
        <dbReference type="SAM" id="MobiDB-lite"/>
    </source>
</evidence>
<feature type="region of interest" description="Disordered" evidence="6">
    <location>
        <begin position="254"/>
        <end position="297"/>
    </location>
</feature>
<evidence type="ECO:0000259" key="8">
    <source>
        <dbReference type="Pfam" id="PF12066"/>
    </source>
</evidence>
<keyword evidence="4" id="KW-0539">Nucleus</keyword>
<dbReference type="Pfam" id="PF12066">
    <property type="entry name" value="SERRATE_Ars2_N"/>
    <property type="match status" value="1"/>
</dbReference>
<reference evidence="10" key="3">
    <citation type="submission" date="2016-06" db="UniProtKB">
        <authorList>
            <consortium name="WormBaseParasite"/>
        </authorList>
    </citation>
    <scope>IDENTIFICATION</scope>
</reference>
<sequence>MVYDEEPDERRREKFSRERGGGQQDFRRPFERSKRGGDFAANGAMKRSFRGGGGDDDQHATKRGRFEAASESYEPTFHRRDSAMDSDGGGTTTLLTFKKFLATQDESLTDEEAITKYTDYKFEVLRQECERYFQSHKDEEWFRFKYHPEDGRSAREEQRSDIRRRLLVFNDFLDNGIFDNIQLDIAHSDPIIRLMDAVIVKLEGGTNADIDAIKDEPIEDESVQDLLRERESEKGEMGNDGSDQTGGMVVTKTVSSEGDEIQKEQNEGKNVKTSDEEGGATSAEEPKTEKTEITHSHQMHKTCSVHFRSVPANASFADLENLCKQHPGFLRLAVGDPVFDARGARVRPAWVTYRRDVNINEIFWAFRRAKLLASDLGVMVNRDMKRRFSLLHLTLTALSRRMHFVKRLDSLCCWICGKDSTGRRWRWEEGEEEGGVGTGESDTIGRGGGTEDEVSKLLSDLDDAVLHSRNPILAGIVNYMVEESSVEEEFLLERASAADGTPLEITQQYEEDRALIQMLDRLLLYLRIVHSVDFYAAIHYPREDQMPNRLGLFHVRRIPPSIAAAKRALQLAKSAVDGHVESFNARFENGILKKCTPLAERELQKLGKKDAEKAVEEFVNVNTQQLGAEKWLCPLSGKKFKGPEFVHKHITTKYKEEVDKMRHDALYFNNFITDPNRPHNPQLFEQPKTRGDARPSIEAGTNFQHQSQHISHVRDRVDSALEPPAERISFQRNASSWGGGGGNYGGDRYGGSSRYSGARPVMNTGGWRRMEPMNETAIRGINGGGGEGMRDPRAPPSYKRQQKVSLDNFITDPNRPHNPQLYEQPKTRGDARPSIEAGTNFQHQSQHISHVRDRVDSALEPPAERISFQRNASSWGGGGGTYGGDRYGGSSRYSGARPVMNTGGWRRMEPMNETAIRGINGGGGEGMRDPRAPPSYKDLDAPTEDII</sequence>
<feature type="domain" description="SERRATE/Ars2 C-terminal" evidence="7">
    <location>
        <begin position="571"/>
        <end position="754"/>
    </location>
</feature>
<dbReference type="Pfam" id="PF04959">
    <property type="entry name" value="ARS2"/>
    <property type="match status" value="1"/>
</dbReference>
<feature type="compositionally biased region" description="Basic and acidic residues" evidence="6">
    <location>
        <begin position="260"/>
        <end position="275"/>
    </location>
</feature>
<evidence type="ECO:0000313" key="9">
    <source>
        <dbReference type="Proteomes" id="UP000050741"/>
    </source>
</evidence>
<comment type="subcellular location">
    <subcellularLocation>
        <location evidence="1">Nucleus</location>
    </subcellularLocation>
</comment>
<feature type="region of interest" description="Disordered" evidence="6">
    <location>
        <begin position="915"/>
        <end position="947"/>
    </location>
</feature>
<dbReference type="GO" id="GO:0016604">
    <property type="term" value="C:nuclear body"/>
    <property type="evidence" value="ECO:0007669"/>
    <property type="project" value="TreeGrafter"/>
</dbReference>
<dbReference type="AlphaFoldDB" id="A0A183BQD2"/>
<reference evidence="9" key="1">
    <citation type="submission" date="2013-12" db="EMBL/GenBank/DDBJ databases">
        <authorList>
            <person name="Aslett M."/>
        </authorList>
    </citation>
    <scope>NUCLEOTIDE SEQUENCE [LARGE SCALE GENOMIC DNA]</scope>
    <source>
        <strain evidence="9">Lindley</strain>
    </source>
</reference>
<evidence type="ECO:0000256" key="4">
    <source>
        <dbReference type="ARBA" id="ARBA00023242"/>
    </source>
</evidence>
<accession>A0A183BQD2</accession>
<feature type="region of interest" description="Disordered" evidence="6">
    <location>
        <begin position="428"/>
        <end position="451"/>
    </location>
</feature>
<dbReference type="GO" id="GO:0031053">
    <property type="term" value="P:primary miRNA processing"/>
    <property type="evidence" value="ECO:0007669"/>
    <property type="project" value="TreeGrafter"/>
</dbReference>
<organism evidence="9 10">
    <name type="scientific">Globodera pallida</name>
    <name type="common">Potato cyst nematode worm</name>
    <name type="synonym">Heterodera pallida</name>
    <dbReference type="NCBI Taxonomy" id="36090"/>
    <lineage>
        <taxon>Eukaryota</taxon>
        <taxon>Metazoa</taxon>
        <taxon>Ecdysozoa</taxon>
        <taxon>Nematoda</taxon>
        <taxon>Chromadorea</taxon>
        <taxon>Rhabditida</taxon>
        <taxon>Tylenchina</taxon>
        <taxon>Tylenchomorpha</taxon>
        <taxon>Tylenchoidea</taxon>
        <taxon>Heteroderidae</taxon>
        <taxon>Heteroderinae</taxon>
        <taxon>Globodera</taxon>
    </lineage>
</organism>
<keyword evidence="9" id="KW-1185">Reference proteome</keyword>
<dbReference type="PANTHER" id="PTHR13165:SF0">
    <property type="entry name" value="SERRATE RNA EFFECTOR MOLECULE HOMOLOG"/>
    <property type="match status" value="1"/>
</dbReference>
<comment type="similarity">
    <text evidence="2">Belongs to the ARS2 family.</text>
</comment>
<proteinExistence type="inferred from homology"/>
<dbReference type="PANTHER" id="PTHR13165">
    <property type="entry name" value="ARSENITE-RESISTANCE PROTEIN 2"/>
    <property type="match status" value="1"/>
</dbReference>
<reference evidence="9" key="2">
    <citation type="submission" date="2014-05" db="EMBL/GenBank/DDBJ databases">
        <title>The genome and life-stage specific transcriptomes of Globodera pallida elucidate key aspects of plant parasitism by a cyst nematode.</title>
        <authorList>
            <person name="Cotton J.A."/>
            <person name="Lilley C.J."/>
            <person name="Jones L.M."/>
            <person name="Kikuchi T."/>
            <person name="Reid A.J."/>
            <person name="Thorpe P."/>
            <person name="Tsai I.J."/>
            <person name="Beasley H."/>
            <person name="Blok V."/>
            <person name="Cock P.J.A."/>
            <person name="Van den Akker S.E."/>
            <person name="Holroyd N."/>
            <person name="Hunt M."/>
            <person name="Mantelin S."/>
            <person name="Naghra H."/>
            <person name="Pain A."/>
            <person name="Palomares-Rius J.E."/>
            <person name="Zarowiecki M."/>
            <person name="Berriman M."/>
            <person name="Jones J.T."/>
            <person name="Urwin P.E."/>
        </authorList>
    </citation>
    <scope>NUCLEOTIDE SEQUENCE [LARGE SCALE GENOMIC DNA]</scope>
    <source>
        <strain evidence="9">Lindley</strain>
    </source>
</reference>
<evidence type="ECO:0000259" key="7">
    <source>
        <dbReference type="Pfam" id="PF04959"/>
    </source>
</evidence>
<feature type="region of interest" description="Disordered" evidence="6">
    <location>
        <begin position="780"/>
        <end position="831"/>
    </location>
</feature>